<dbReference type="AlphaFoldDB" id="A0AAC9J6R4"/>
<dbReference type="KEGG" id="fhi:FSC454_05320"/>
<evidence type="ECO:0000313" key="1">
    <source>
        <dbReference type="EMBL" id="APD51290.1"/>
    </source>
</evidence>
<protein>
    <submittedName>
        <fullName evidence="1">Uncharacterized protein</fullName>
    </submittedName>
</protein>
<proteinExistence type="predicted"/>
<name>A0AAC9J6R4_9GAMM</name>
<reference evidence="1 2" key="1">
    <citation type="submission" date="2016-11" db="EMBL/GenBank/DDBJ databases">
        <authorList>
            <person name="Hagglund E."/>
            <person name="Bystrom M."/>
            <person name="Naslund J."/>
            <person name="Stenberg P."/>
            <person name="Sjodin A."/>
        </authorList>
    </citation>
    <scope>NUCLEOTIDE SEQUENCE [LARGE SCALE GENOMIC DNA]</scope>
    <source>
        <strain evidence="1 2">CCUG 58020</strain>
    </source>
</reference>
<accession>A0AAC9J6R4</accession>
<dbReference type="RefSeq" id="WP_066046935.1">
    <property type="nucleotide sequence ID" value="NZ_CP018093.1"/>
</dbReference>
<gene>
    <name evidence="1" type="ORF">FSC454_05320</name>
</gene>
<organism evidence="1 2">
    <name type="scientific">Francisella hispaniensis FSC454</name>
    <dbReference type="NCBI Taxonomy" id="1088883"/>
    <lineage>
        <taxon>Bacteria</taxon>
        <taxon>Pseudomonadati</taxon>
        <taxon>Pseudomonadota</taxon>
        <taxon>Gammaproteobacteria</taxon>
        <taxon>Thiotrichales</taxon>
        <taxon>Francisellaceae</taxon>
        <taxon>Francisella</taxon>
    </lineage>
</organism>
<sequence>MNYKQTKQLQAIKEAIRVSKEYFFDHFAKMICGDEPYDYFTYRSSSKLTMFFQELDLQYTHDGSTRRLWVKSILEDINNNSYGIKHFLRIYLALFDESFLKKINQNPIVDKEKARNAFRELIRFSIKESTIPKFSDSLFTDIHYIQHNINDRYCEELLKNAKAKFDNHFKKDAINDLWDIFERLKTYVYENKKTSTKIIIEYISDYSNIEINDIDEKFKRLTEFGNKYNIRHYERNKIILNEEAYFFVFYEMLNFLNLIIEALKNSDINKP</sequence>
<dbReference type="Proteomes" id="UP000182459">
    <property type="component" value="Chromosome"/>
</dbReference>
<dbReference type="EMBL" id="CP018093">
    <property type="protein sequence ID" value="APD51290.1"/>
    <property type="molecule type" value="Genomic_DNA"/>
</dbReference>
<evidence type="ECO:0000313" key="2">
    <source>
        <dbReference type="Proteomes" id="UP000182459"/>
    </source>
</evidence>
<keyword evidence="2" id="KW-1185">Reference proteome</keyword>